<dbReference type="InterPro" id="IPR049192">
    <property type="entry name" value="DUF4246_C"/>
</dbReference>
<dbReference type="EMBL" id="JAHCVI010000001">
    <property type="protein sequence ID" value="KAG7294176.1"/>
    <property type="molecule type" value="Genomic_DNA"/>
</dbReference>
<dbReference type="InterPro" id="IPR025340">
    <property type="entry name" value="DUF4246"/>
</dbReference>
<comment type="caution">
    <text evidence="3">The sequence shown here is derived from an EMBL/GenBank/DDBJ whole genome shotgun (WGS) entry which is preliminary data.</text>
</comment>
<keyword evidence="4" id="KW-1185">Reference proteome</keyword>
<evidence type="ECO:0000313" key="4">
    <source>
        <dbReference type="Proteomes" id="UP001197093"/>
    </source>
</evidence>
<dbReference type="Pfam" id="PF21666">
    <property type="entry name" value="DUF4246_N"/>
    <property type="match status" value="1"/>
</dbReference>
<dbReference type="Pfam" id="PF14033">
    <property type="entry name" value="DUF4246"/>
    <property type="match status" value="1"/>
</dbReference>
<dbReference type="PANTHER" id="PTHR33119:SF1">
    <property type="entry name" value="FE2OG DIOXYGENASE DOMAIN-CONTAINING PROTEIN"/>
    <property type="match status" value="1"/>
</dbReference>
<dbReference type="InterPro" id="IPR049207">
    <property type="entry name" value="DUF4246_N"/>
</dbReference>
<name>A0AAD4F6F7_9PEZI</name>
<reference evidence="3" key="1">
    <citation type="submission" date="2023-02" db="EMBL/GenBank/DDBJ databases">
        <authorList>
            <person name="Palmer J.M."/>
        </authorList>
    </citation>
    <scope>NUCLEOTIDE SEQUENCE</scope>
    <source>
        <strain evidence="3">FW57</strain>
    </source>
</reference>
<feature type="domain" description="DUF4246" evidence="2">
    <location>
        <begin position="10"/>
        <end position="76"/>
    </location>
</feature>
<gene>
    <name evidence="3" type="ORF">NEMBOFW57_004246</name>
</gene>
<proteinExistence type="predicted"/>
<dbReference type="Proteomes" id="UP001197093">
    <property type="component" value="Unassembled WGS sequence"/>
</dbReference>
<dbReference type="AlphaFoldDB" id="A0AAD4F6F7"/>
<evidence type="ECO:0000259" key="1">
    <source>
        <dbReference type="Pfam" id="PF14033"/>
    </source>
</evidence>
<organism evidence="3 4">
    <name type="scientific">Staphylotrichum longicolle</name>
    <dbReference type="NCBI Taxonomy" id="669026"/>
    <lineage>
        <taxon>Eukaryota</taxon>
        <taxon>Fungi</taxon>
        <taxon>Dikarya</taxon>
        <taxon>Ascomycota</taxon>
        <taxon>Pezizomycotina</taxon>
        <taxon>Sordariomycetes</taxon>
        <taxon>Sordariomycetidae</taxon>
        <taxon>Sordariales</taxon>
        <taxon>Chaetomiaceae</taxon>
        <taxon>Staphylotrichum</taxon>
    </lineage>
</organism>
<dbReference type="PANTHER" id="PTHR33119">
    <property type="entry name" value="IFI3P"/>
    <property type="match status" value="1"/>
</dbReference>
<sequence length="605" mass="69635">MAASTKKQFPGLGLPVEHTGEGLTTFPLAIGEVPWTSNGVTVRERRMLQFINQITDKPDWEVKVFDEDIVSRWRAEADIRPEELDGDVILSQQMFDFCIAELRDKSEHFKQTGFTRVFDSELTIVKSDGAISKELQDELRAGVRPLEDVPDHEKDWHPYQEDKVLDLVHPSLFPVVWGLTRVLEEGVVPLDNCVAYTGKGVVIPPYTTKPARSGSNRDWRPRPPTLWGSFQWMPAQVKLAADGSAKITSYINNLHPVEHKALYSTLERIVAATVPLWNDALSGFVDRRRFDLSRTGDQDYTFPPGLKYHIPGREGRWSVWDPITEEYADAGDDDDDDDDDDWRWEDHFYDWKREHRVLMYREPRQYIPQAELRATREIDVRLRDKFPDGLQVIFKLANIHLTPETPAYEGGSWHVEGTLNEMICASAIYYYDQDNITDSHLAFRQAMEPDDIGMVPEQHEYSSLEKYLGVEQEGSAVQELGQVLTREGRLLVFPNCLQHKVGPFELQDKTRPGHRKILAMFLVNPHRPILSSAHVPPQRRDWWADEVRRGGSLSMLPNEIVNMTISMVDDFPISWEKAKELREQLMDERGGFTDELTEYFEEVSG</sequence>
<accession>A0AAD4F6F7</accession>
<feature type="domain" description="DUF4246" evidence="1">
    <location>
        <begin position="92"/>
        <end position="546"/>
    </location>
</feature>
<evidence type="ECO:0000313" key="3">
    <source>
        <dbReference type="EMBL" id="KAG7294176.1"/>
    </source>
</evidence>
<protein>
    <submittedName>
        <fullName evidence="3">Uncharacterized protein</fullName>
    </submittedName>
</protein>
<evidence type="ECO:0000259" key="2">
    <source>
        <dbReference type="Pfam" id="PF21666"/>
    </source>
</evidence>